<dbReference type="RefSeq" id="WP_215237622.1">
    <property type="nucleotide sequence ID" value="NZ_CAJRAF010000001.1"/>
</dbReference>
<comment type="caution">
    <text evidence="1">The sequence shown here is derived from an EMBL/GenBank/DDBJ whole genome shotgun (WGS) entry which is preliminary data.</text>
</comment>
<gene>
    <name evidence="1" type="ORF">DYBT9275_00916</name>
</gene>
<protein>
    <submittedName>
        <fullName evidence="1">Uncharacterized protein</fullName>
    </submittedName>
</protein>
<reference evidence="1" key="1">
    <citation type="submission" date="2021-04" db="EMBL/GenBank/DDBJ databases">
        <authorList>
            <person name="Rodrigo-Torres L."/>
            <person name="Arahal R. D."/>
            <person name="Lucena T."/>
        </authorList>
    </citation>
    <scope>NUCLEOTIDE SEQUENCE</scope>
    <source>
        <strain evidence="1">CECT 9275</strain>
    </source>
</reference>
<dbReference type="AlphaFoldDB" id="A0A916J995"/>
<evidence type="ECO:0000313" key="1">
    <source>
        <dbReference type="EMBL" id="CAG4992215.1"/>
    </source>
</evidence>
<dbReference type="Proteomes" id="UP000680038">
    <property type="component" value="Unassembled WGS sequence"/>
</dbReference>
<dbReference type="EMBL" id="CAJRAF010000001">
    <property type="protein sequence ID" value="CAG4992215.1"/>
    <property type="molecule type" value="Genomic_DNA"/>
</dbReference>
<name>A0A916J995_9BACT</name>
<proteinExistence type="predicted"/>
<sequence>MIRLNGQQVLVVAKESVKYSLINPHLLYDSIPSSQAQIPTFPAVRENRAVFDYYDEPQAGNYLPELLYQHFHNGDLIREGYFLLTEASLENGYKGAYSDKLGLFFGQYQNTNIREMDFGSIPKTLPLSPLNQLEGKDAYCYPTILNDFFYGPNGAGIGYSGKINDYAVSYTAGPKVPMFFAGWVLQKLAAITGIRVSGSFFTHPVWSKLILFNLKEAESESITIAHHLPPLTVTEFILELRKIANLKFEFNAVERSLKIDFWDDSLLQPTQRNWTAKAVKGEIKTPETNTRMQLTMQMDGNDGMTKDKPAFFADFVSEETEGNRNGIAQVNMKFSSLAVDESTGLPICKQEGQSSQFGQQAKPFSPRLLFWHGITDGLPIALPGLSGITLSPAGLAETCWKETIALRKRMFYLQKQFILNEADLAKLDFSQKYHCEGVDYLLAQVNVGVPVKEVAECLLVGGG</sequence>
<keyword evidence="2" id="KW-1185">Reference proteome</keyword>
<accession>A0A916J995</accession>
<organism evidence="1 2">
    <name type="scientific">Dyadobacter helix</name>
    <dbReference type="NCBI Taxonomy" id="2822344"/>
    <lineage>
        <taxon>Bacteria</taxon>
        <taxon>Pseudomonadati</taxon>
        <taxon>Bacteroidota</taxon>
        <taxon>Cytophagia</taxon>
        <taxon>Cytophagales</taxon>
        <taxon>Spirosomataceae</taxon>
        <taxon>Dyadobacter</taxon>
    </lineage>
</organism>
<evidence type="ECO:0000313" key="2">
    <source>
        <dbReference type="Proteomes" id="UP000680038"/>
    </source>
</evidence>